<name>A0AAX2SVF1_LIMRT</name>
<accession>A0AAX2SVF1</accession>
<dbReference type="Pfam" id="PF02541">
    <property type="entry name" value="Ppx-GppA"/>
    <property type="match status" value="1"/>
</dbReference>
<evidence type="ECO:0000256" key="1">
    <source>
        <dbReference type="ARBA" id="ARBA00007125"/>
    </source>
</evidence>
<dbReference type="Gene3D" id="3.30.420.40">
    <property type="match status" value="1"/>
</dbReference>
<dbReference type="Proteomes" id="UP000297521">
    <property type="component" value="Unassembled WGS sequence"/>
</dbReference>
<dbReference type="PANTHER" id="PTHR30005:SF0">
    <property type="entry name" value="RETROGRADE REGULATION PROTEIN 2"/>
    <property type="match status" value="1"/>
</dbReference>
<gene>
    <name evidence="3" type="ORF">E5F87_04940</name>
</gene>
<reference evidence="3" key="1">
    <citation type="journal article" date="2019" name="Cell Metab.">
        <title>Nutrient sensing in CD11c cells alters the gut microbiome to regulate food intake and body mass.</title>
        <authorList>
            <person name="Chagwedera N.D."/>
            <person name="Ang Q.Y."/>
            <person name="Bisanz J.E."/>
            <person name="Leong Y.A."/>
            <person name="Ganeshan K."/>
            <person name="Cai J."/>
            <person name="Patterson A.D."/>
            <person name="Turnbaugh P.J."/>
            <person name="Chawla A."/>
        </authorList>
    </citation>
    <scope>NUCLEOTIDE SEQUENCE</scope>
    <source>
        <strain evidence="3">I8-5</strain>
    </source>
</reference>
<organism evidence="3 4">
    <name type="scientific">Limosilactobacillus reuteri</name>
    <name type="common">Lactobacillus reuteri</name>
    <dbReference type="NCBI Taxonomy" id="1598"/>
    <lineage>
        <taxon>Bacteria</taxon>
        <taxon>Bacillati</taxon>
        <taxon>Bacillota</taxon>
        <taxon>Bacilli</taxon>
        <taxon>Lactobacillales</taxon>
        <taxon>Lactobacillaceae</taxon>
        <taxon>Limosilactobacillus</taxon>
    </lineage>
</organism>
<dbReference type="Gene3D" id="3.30.420.150">
    <property type="entry name" value="Exopolyphosphatase. Domain 2"/>
    <property type="match status" value="1"/>
</dbReference>
<dbReference type="SUPFAM" id="SSF53067">
    <property type="entry name" value="Actin-like ATPase domain"/>
    <property type="match status" value="2"/>
</dbReference>
<dbReference type="PANTHER" id="PTHR30005">
    <property type="entry name" value="EXOPOLYPHOSPHATASE"/>
    <property type="match status" value="1"/>
</dbReference>
<dbReference type="InterPro" id="IPR003695">
    <property type="entry name" value="Ppx_GppA_N"/>
</dbReference>
<dbReference type="EMBL" id="SRKR01000007">
    <property type="protein sequence ID" value="TGB11295.1"/>
    <property type="molecule type" value="Genomic_DNA"/>
</dbReference>
<feature type="domain" description="Ppx/GppA phosphatase N-terminal" evidence="2">
    <location>
        <begin position="26"/>
        <end position="311"/>
    </location>
</feature>
<dbReference type="CDD" id="cd24052">
    <property type="entry name" value="ASKHA_NBD_HpPPX-GppA-like"/>
    <property type="match status" value="1"/>
</dbReference>
<evidence type="ECO:0000313" key="4">
    <source>
        <dbReference type="Proteomes" id="UP000297521"/>
    </source>
</evidence>
<evidence type="ECO:0000259" key="2">
    <source>
        <dbReference type="Pfam" id="PF02541"/>
    </source>
</evidence>
<dbReference type="InterPro" id="IPR043129">
    <property type="entry name" value="ATPase_NBD"/>
</dbReference>
<protein>
    <submittedName>
        <fullName evidence="3">Ppx/GppA family phosphatase</fullName>
    </submittedName>
</protein>
<dbReference type="AlphaFoldDB" id="A0AAX2SVF1"/>
<dbReference type="InterPro" id="IPR050273">
    <property type="entry name" value="GppA/Ppx_hydrolase"/>
</dbReference>
<evidence type="ECO:0000313" key="3">
    <source>
        <dbReference type="EMBL" id="TGB11295.1"/>
    </source>
</evidence>
<reference evidence="3" key="2">
    <citation type="submission" date="2019-04" db="EMBL/GenBank/DDBJ databases">
        <authorList>
            <person name="Bisanz J.E."/>
            <person name="Chagwedera N.D."/>
            <person name="Chawla A."/>
            <person name="Turnbaugh P.J."/>
        </authorList>
    </citation>
    <scope>NUCLEOTIDE SEQUENCE</scope>
    <source>
        <strain evidence="3">I8-5</strain>
    </source>
</reference>
<comment type="caution">
    <text evidence="3">The sequence shown here is derived from an EMBL/GenBank/DDBJ whole genome shotgun (WGS) entry which is preliminary data.</text>
</comment>
<dbReference type="RefSeq" id="WP_135350214.1">
    <property type="nucleotide sequence ID" value="NZ_SRKR01000007.1"/>
</dbReference>
<sequence length="326" mass="36752">MSNEQYLAILDLGSNSVRLKITKIQDNGSFETVQYEKRYVRLASNMGPEKMLKSTPVKRTIDALKEFRAICDRYRNKNLTIIAVATAAVRQAQNQLQFLEKVQRETGFEIHVISGEREAYLDYVGVNQTLPIDKGIIIDTGGASMELISVNNGEAEEAVSIPIGSVSISQTYHLEDQINPADLFDAMVKIDEVLSQQLWLNRMRETKIVALGGCNRALAKVYRWQQALNPDEVRPVHGLTMRSEEAFLIMRQLLEADRQTRAGIRGITKVRADVIVGGLLPLISLVRQLSINEISFSNSGLREGLLFKYLEQQINFNQLKSSLSFY</sequence>
<proteinExistence type="inferred from homology"/>
<dbReference type="GO" id="GO:0006357">
    <property type="term" value="P:regulation of transcription by RNA polymerase II"/>
    <property type="evidence" value="ECO:0007669"/>
    <property type="project" value="TreeGrafter"/>
</dbReference>
<comment type="similarity">
    <text evidence="1">Belongs to the GppA/Ppx family.</text>
</comment>